<feature type="non-terminal residue" evidence="2">
    <location>
        <position position="109"/>
    </location>
</feature>
<proteinExistence type="predicted"/>
<evidence type="ECO:0000256" key="1">
    <source>
        <dbReference type="SAM" id="Phobius"/>
    </source>
</evidence>
<keyword evidence="1" id="KW-0472">Membrane</keyword>
<accession>A0AAV4Y0M3</accession>
<keyword evidence="3" id="KW-1185">Reference proteome</keyword>
<dbReference type="EMBL" id="BPLR01018591">
    <property type="protein sequence ID" value="GIZ00867.1"/>
    <property type="molecule type" value="Genomic_DNA"/>
</dbReference>
<dbReference type="Proteomes" id="UP001054945">
    <property type="component" value="Unassembled WGS sequence"/>
</dbReference>
<evidence type="ECO:0000313" key="2">
    <source>
        <dbReference type="EMBL" id="GIZ00867.1"/>
    </source>
</evidence>
<dbReference type="AlphaFoldDB" id="A0AAV4Y0M3"/>
<feature type="transmembrane region" description="Helical" evidence="1">
    <location>
        <begin position="12"/>
        <end position="33"/>
    </location>
</feature>
<organism evidence="2 3">
    <name type="scientific">Caerostris extrusa</name>
    <name type="common">Bark spider</name>
    <name type="synonym">Caerostris bankana</name>
    <dbReference type="NCBI Taxonomy" id="172846"/>
    <lineage>
        <taxon>Eukaryota</taxon>
        <taxon>Metazoa</taxon>
        <taxon>Ecdysozoa</taxon>
        <taxon>Arthropoda</taxon>
        <taxon>Chelicerata</taxon>
        <taxon>Arachnida</taxon>
        <taxon>Araneae</taxon>
        <taxon>Araneomorphae</taxon>
        <taxon>Entelegynae</taxon>
        <taxon>Araneoidea</taxon>
        <taxon>Araneidae</taxon>
        <taxon>Caerostris</taxon>
    </lineage>
</organism>
<protein>
    <submittedName>
        <fullName evidence="2">Carcinine transporter</fullName>
    </submittedName>
</protein>
<keyword evidence="1" id="KW-1133">Transmembrane helix</keyword>
<sequence>MVGFQKKLLMYFLAPVATALPVLSMNILFLVHIPNHWCHIPEMAASNLSASAQETLFGHDKSDCFMYDLNYTDWVQSNHYRIPDDTALIPCDNGWTYETAHFDETAASK</sequence>
<evidence type="ECO:0000313" key="3">
    <source>
        <dbReference type="Proteomes" id="UP001054945"/>
    </source>
</evidence>
<gene>
    <name evidence="2" type="primary">CarT_6</name>
    <name evidence="2" type="ORF">CEXT_298591</name>
</gene>
<keyword evidence="1" id="KW-0812">Transmembrane</keyword>
<comment type="caution">
    <text evidence="2">The sequence shown here is derived from an EMBL/GenBank/DDBJ whole genome shotgun (WGS) entry which is preliminary data.</text>
</comment>
<reference evidence="2 3" key="1">
    <citation type="submission" date="2021-06" db="EMBL/GenBank/DDBJ databases">
        <title>Caerostris extrusa draft genome.</title>
        <authorList>
            <person name="Kono N."/>
            <person name="Arakawa K."/>
        </authorList>
    </citation>
    <scope>NUCLEOTIDE SEQUENCE [LARGE SCALE GENOMIC DNA]</scope>
</reference>
<name>A0AAV4Y0M3_CAEEX</name>